<organism evidence="2">
    <name type="scientific">Planktothricoides sp. SpSt-374</name>
    <dbReference type="NCBI Taxonomy" id="2282167"/>
    <lineage>
        <taxon>Bacteria</taxon>
        <taxon>Bacillati</taxon>
        <taxon>Cyanobacteriota</taxon>
        <taxon>Cyanophyceae</taxon>
        <taxon>Oscillatoriophycideae</taxon>
        <taxon>Oscillatoriales</taxon>
        <taxon>Oscillatoriaceae</taxon>
        <taxon>Planktothricoides</taxon>
    </lineage>
</organism>
<sequence>MPHYLAKAHLVRHSIKRKILIGIILLSEAVFEEIQEVLFRSKLDCYVSRDIRANFLDMSNNLLDKRNFWRRGDRETGRKIASHSSSLPPSHPIEENG</sequence>
<accession>A0A7C3VHW2</accession>
<reference evidence="2" key="1">
    <citation type="journal article" date="2020" name="mSystems">
        <title>Genome- and Community-Level Interaction Insights into Carbon Utilization and Element Cycling Functions of Hydrothermarchaeota in Hydrothermal Sediment.</title>
        <authorList>
            <person name="Zhou Z."/>
            <person name="Liu Y."/>
            <person name="Xu W."/>
            <person name="Pan J."/>
            <person name="Luo Z.H."/>
            <person name="Li M."/>
        </authorList>
    </citation>
    <scope>NUCLEOTIDE SEQUENCE [LARGE SCALE GENOMIC DNA]</scope>
    <source>
        <strain evidence="2">SpSt-374</strain>
    </source>
</reference>
<dbReference type="AlphaFoldDB" id="A0A7C3VHW2"/>
<protein>
    <submittedName>
        <fullName evidence="2">Uncharacterized protein</fullName>
    </submittedName>
</protein>
<evidence type="ECO:0000313" key="2">
    <source>
        <dbReference type="EMBL" id="HGG01874.1"/>
    </source>
</evidence>
<feature type="region of interest" description="Disordered" evidence="1">
    <location>
        <begin position="78"/>
        <end position="97"/>
    </location>
</feature>
<evidence type="ECO:0000256" key="1">
    <source>
        <dbReference type="SAM" id="MobiDB-lite"/>
    </source>
</evidence>
<gene>
    <name evidence="2" type="ORF">ENR15_14815</name>
</gene>
<proteinExistence type="predicted"/>
<name>A0A7C3VHW2_9CYAN</name>
<comment type="caution">
    <text evidence="2">The sequence shown here is derived from an EMBL/GenBank/DDBJ whole genome shotgun (WGS) entry which is preliminary data.</text>
</comment>
<dbReference type="EMBL" id="DSPX01000150">
    <property type="protein sequence ID" value="HGG01874.1"/>
    <property type="molecule type" value="Genomic_DNA"/>
</dbReference>